<keyword evidence="3 5" id="KW-0520">NAD</keyword>
<dbReference type="PROSITE" id="PS00739">
    <property type="entry name" value="ADOHCYASE_2"/>
    <property type="match status" value="1"/>
</dbReference>
<evidence type="ECO:0000256" key="4">
    <source>
        <dbReference type="NCBIfam" id="TIGR00936"/>
    </source>
</evidence>
<protein>
    <recommendedName>
        <fullName evidence="4 6">Adenosylhomocysteinase</fullName>
        <ecNumber evidence="4 6">3.13.2.1</ecNumber>
    </recommendedName>
</protein>
<dbReference type="PROSITE" id="PS00738">
    <property type="entry name" value="ADOHCYASE_1"/>
    <property type="match status" value="1"/>
</dbReference>
<organism evidence="9 10">
    <name type="scientific">Brockia lithotrophica</name>
    <dbReference type="NCBI Taxonomy" id="933949"/>
    <lineage>
        <taxon>Bacteria</taxon>
        <taxon>Bacillati</taxon>
        <taxon>Bacillota</taxon>
        <taxon>Bacilli</taxon>
        <taxon>Bacillales</taxon>
        <taxon>Bacillales Family X. Incertae Sedis</taxon>
        <taxon>Brockia</taxon>
    </lineage>
</organism>
<comment type="cofactor">
    <cofactor evidence="5 6">
        <name>NAD(+)</name>
        <dbReference type="ChEBI" id="CHEBI:57540"/>
    </cofactor>
    <text evidence="5 6">Binds 1 NAD(+) per subunit.</text>
</comment>
<evidence type="ECO:0000259" key="8">
    <source>
        <dbReference type="SMART" id="SM00997"/>
    </source>
</evidence>
<dbReference type="NCBIfam" id="TIGR00936">
    <property type="entry name" value="ahcY"/>
    <property type="match status" value="1"/>
</dbReference>
<dbReference type="NCBIfam" id="NF004005">
    <property type="entry name" value="PRK05476.2-3"/>
    <property type="match status" value="1"/>
</dbReference>
<dbReference type="Gene3D" id="3.40.50.720">
    <property type="entry name" value="NAD(P)-binding Rossmann-like Domain"/>
    <property type="match status" value="1"/>
</dbReference>
<feature type="binding site" evidence="5">
    <location>
        <begin position="140"/>
        <end position="142"/>
    </location>
    <ligand>
        <name>NAD(+)</name>
        <dbReference type="ChEBI" id="CHEBI:57540"/>
    </ligand>
</feature>
<dbReference type="InterPro" id="IPR000043">
    <property type="entry name" value="Adenosylhomocysteinase-like"/>
</dbReference>
<dbReference type="EMBL" id="PEBW01000002">
    <property type="protein sequence ID" value="PTQ52471.1"/>
    <property type="molecule type" value="Genomic_DNA"/>
</dbReference>
<dbReference type="Pfam" id="PF05221">
    <property type="entry name" value="AdoHcyase"/>
    <property type="match status" value="2"/>
</dbReference>
<dbReference type="PIRSF" id="PIRSF001109">
    <property type="entry name" value="Ad_hcy_hydrolase"/>
    <property type="match status" value="1"/>
</dbReference>
<evidence type="ECO:0000256" key="6">
    <source>
        <dbReference type="RuleBase" id="RU000548"/>
    </source>
</evidence>
<feature type="binding site" evidence="5">
    <location>
        <position position="337"/>
    </location>
    <ligand>
        <name>NAD(+)</name>
        <dbReference type="ChEBI" id="CHEBI:57540"/>
    </ligand>
</feature>
<name>A0A2T5G8F7_9BACL</name>
<dbReference type="AlphaFoldDB" id="A0A2T5G8F7"/>
<dbReference type="InterPro" id="IPR020082">
    <property type="entry name" value="S-Ado-L-homoCys_hydrolase_CS"/>
</dbReference>
<comment type="similarity">
    <text evidence="1 7">Belongs to the adenosylhomocysteinase family.</text>
</comment>
<gene>
    <name evidence="9" type="ORF">BLITH_0650</name>
</gene>
<accession>A0A2T5G8F7</accession>
<keyword evidence="6" id="KW-0378">Hydrolase</keyword>
<sequence length="413" mass="45338">MDLGERKLLWVERFMPVLRALRAEFERTRPFSGLTIAIALHLEAKTAYLADTLRAGGAEVYLASSNPLSTQDDVARAVAARGVRVFARRGATQEEYEGYLEELVRARPHLLVDDGGDLVHLLHARYPEIAAGVIGGAEETTTGILRLRALARSGRLRFPMVLVNDTPTKHLFDNRYGTGQSVWDAFVRTTNLLVAGKTVVVHGYGWCGKGVAQRARGLGADVVVTEVHPVRALEAHLEGFRVLPALEAAAIGDIFVTVTGNTRVLGREHFARMKDGAFLMNAGHFDVEVAVSELREMAARIEEDVRPNVDAFVLPDGRTLYLLGKGRLVNLVAGDGHPAEIMDLSFALQALSLLYLRERHAREGRLAPELLPVPPEVDEEVARRKLAALGLSIDHLTEAQRRYLEGEEGAEEA</sequence>
<dbReference type="InterPro" id="IPR015878">
    <property type="entry name" value="Ado_hCys_hydrolase_NAD-bd"/>
</dbReference>
<dbReference type="InterPro" id="IPR042172">
    <property type="entry name" value="Adenosylhomocyst_ase-like_sf"/>
</dbReference>
<evidence type="ECO:0000313" key="9">
    <source>
        <dbReference type="EMBL" id="PTQ52471.1"/>
    </source>
</evidence>
<dbReference type="EC" id="3.13.2.1" evidence="4 6"/>
<feature type="binding site" evidence="5">
    <location>
        <begin position="205"/>
        <end position="210"/>
    </location>
    <ligand>
        <name>NAD(+)</name>
        <dbReference type="ChEBI" id="CHEBI:57540"/>
    </ligand>
</feature>
<comment type="caution">
    <text evidence="9">The sequence shown here is derived from an EMBL/GenBank/DDBJ whole genome shotgun (WGS) entry which is preliminary data.</text>
</comment>
<dbReference type="GO" id="GO:0005829">
    <property type="term" value="C:cytosol"/>
    <property type="evidence" value="ECO:0007669"/>
    <property type="project" value="TreeGrafter"/>
</dbReference>
<evidence type="ECO:0000256" key="7">
    <source>
        <dbReference type="RuleBase" id="RU004166"/>
    </source>
</evidence>
<feature type="binding site" evidence="5">
    <location>
        <begin position="282"/>
        <end position="284"/>
    </location>
    <ligand>
        <name>NAD(+)</name>
        <dbReference type="ChEBI" id="CHEBI:57540"/>
    </ligand>
</feature>
<evidence type="ECO:0000256" key="5">
    <source>
        <dbReference type="PIRSR" id="PIRSR001109-2"/>
    </source>
</evidence>
<dbReference type="SMART" id="SM00996">
    <property type="entry name" value="AdoHcyase"/>
    <property type="match status" value="1"/>
</dbReference>
<dbReference type="InterPro" id="IPR036291">
    <property type="entry name" value="NAD(P)-bd_dom_sf"/>
</dbReference>
<evidence type="ECO:0000256" key="1">
    <source>
        <dbReference type="ARBA" id="ARBA00007122"/>
    </source>
</evidence>
<dbReference type="SMART" id="SM00997">
    <property type="entry name" value="AdoHcyase_NAD"/>
    <property type="match status" value="1"/>
</dbReference>
<dbReference type="SUPFAM" id="SSF52283">
    <property type="entry name" value="Formate/glycerate dehydrogenase catalytic domain-like"/>
    <property type="match status" value="1"/>
</dbReference>
<dbReference type="PANTHER" id="PTHR23420:SF0">
    <property type="entry name" value="ADENOSYLHOMOCYSTEINASE"/>
    <property type="match status" value="1"/>
</dbReference>
<dbReference type="PANTHER" id="PTHR23420">
    <property type="entry name" value="ADENOSYLHOMOCYSTEINASE"/>
    <property type="match status" value="1"/>
</dbReference>
<dbReference type="GO" id="GO:0033353">
    <property type="term" value="P:S-adenosylmethionine cycle"/>
    <property type="evidence" value="ECO:0007669"/>
    <property type="project" value="TreeGrafter"/>
</dbReference>
<dbReference type="CDD" id="cd00401">
    <property type="entry name" value="SAHH"/>
    <property type="match status" value="1"/>
</dbReference>
<feature type="binding site" evidence="5">
    <location>
        <position position="330"/>
    </location>
    <ligand>
        <name>NAD(+)</name>
        <dbReference type="ChEBI" id="CHEBI:57540"/>
    </ligand>
</feature>
<feature type="binding site" evidence="5">
    <location>
        <position position="226"/>
    </location>
    <ligand>
        <name>NAD(+)</name>
        <dbReference type="ChEBI" id="CHEBI:57540"/>
    </ligand>
</feature>
<dbReference type="Proteomes" id="UP000244016">
    <property type="component" value="Unassembled WGS sequence"/>
</dbReference>
<dbReference type="GO" id="GO:0004013">
    <property type="term" value="F:adenosylhomocysteinase activity"/>
    <property type="evidence" value="ECO:0007669"/>
    <property type="project" value="UniProtKB-UniRule"/>
</dbReference>
<comment type="catalytic activity">
    <reaction evidence="6">
        <text>S-adenosyl-L-homocysteine + H2O = L-homocysteine + adenosine</text>
        <dbReference type="Rhea" id="RHEA:21708"/>
        <dbReference type="ChEBI" id="CHEBI:15377"/>
        <dbReference type="ChEBI" id="CHEBI:16335"/>
        <dbReference type="ChEBI" id="CHEBI:57856"/>
        <dbReference type="ChEBI" id="CHEBI:58199"/>
        <dbReference type="EC" id="3.13.2.1"/>
    </reaction>
</comment>
<dbReference type="UniPathway" id="UPA00314">
    <property type="reaction ID" value="UER00076"/>
</dbReference>
<comment type="pathway">
    <text evidence="6">Amino-acid biosynthesis; L-homocysteine biosynthesis; L-homocysteine from S-adenosyl-L-homocysteine: step 1/1.</text>
</comment>
<dbReference type="GO" id="GO:0006730">
    <property type="term" value="P:one-carbon metabolic process"/>
    <property type="evidence" value="ECO:0007669"/>
    <property type="project" value="UniProtKB-UniRule"/>
</dbReference>
<dbReference type="Pfam" id="PF00670">
    <property type="entry name" value="AdoHcyase_NAD"/>
    <property type="match status" value="1"/>
</dbReference>
<dbReference type="Gene3D" id="3.40.50.1480">
    <property type="entry name" value="Adenosylhomocysteinase-like"/>
    <property type="match status" value="1"/>
</dbReference>
<dbReference type="SUPFAM" id="SSF51735">
    <property type="entry name" value="NAD(P)-binding Rossmann-fold domains"/>
    <property type="match status" value="1"/>
</dbReference>
<feature type="domain" description="S-adenosyl-L-homocysteine hydrolase NAD binding" evidence="8">
    <location>
        <begin position="174"/>
        <end position="336"/>
    </location>
</feature>
<evidence type="ECO:0000313" key="10">
    <source>
        <dbReference type="Proteomes" id="UP000244016"/>
    </source>
</evidence>
<evidence type="ECO:0000256" key="2">
    <source>
        <dbReference type="ARBA" id="ARBA00022563"/>
    </source>
</evidence>
<proteinExistence type="inferred from homology"/>
<reference evidence="9 10" key="1">
    <citation type="submission" date="2017-08" db="EMBL/GenBank/DDBJ databases">
        <title>Burning lignite coal seam in the remote Altai Mountains harbors a hydrogen-driven thermophilic microbial community.</title>
        <authorList>
            <person name="Kadnikov V.V."/>
            <person name="Mardanov A.V."/>
            <person name="Ivasenko D."/>
            <person name="Beletsky A.V."/>
            <person name="Karnachuk O.V."/>
            <person name="Ravin N.V."/>
        </authorList>
    </citation>
    <scope>NUCLEOTIDE SEQUENCE [LARGE SCALE GENOMIC DNA]</scope>
    <source>
        <strain evidence="9">AL31</strain>
    </source>
</reference>
<keyword evidence="2 6" id="KW-0554">One-carbon metabolism</keyword>
<evidence type="ECO:0000256" key="3">
    <source>
        <dbReference type="ARBA" id="ARBA00023027"/>
    </source>
</evidence>